<comment type="caution">
    <text evidence="1">The sequence shown here is derived from an EMBL/GenBank/DDBJ whole genome shotgun (WGS) entry which is preliminary data.</text>
</comment>
<name>A0A0F0I3B0_ASPPU</name>
<evidence type="ECO:0000313" key="1">
    <source>
        <dbReference type="EMBL" id="KJK62230.1"/>
    </source>
</evidence>
<organism evidence="1 2">
    <name type="scientific">Aspergillus parasiticus (strain ATCC 56775 / NRRL 5862 / SRRC 143 / SU-1)</name>
    <dbReference type="NCBI Taxonomy" id="1403190"/>
    <lineage>
        <taxon>Eukaryota</taxon>
        <taxon>Fungi</taxon>
        <taxon>Dikarya</taxon>
        <taxon>Ascomycota</taxon>
        <taxon>Pezizomycotina</taxon>
        <taxon>Eurotiomycetes</taxon>
        <taxon>Eurotiomycetidae</taxon>
        <taxon>Eurotiales</taxon>
        <taxon>Aspergillaceae</taxon>
        <taxon>Aspergillus</taxon>
        <taxon>Aspergillus subgen. Circumdati</taxon>
    </lineage>
</organism>
<evidence type="ECO:0000313" key="2">
    <source>
        <dbReference type="Proteomes" id="UP000033540"/>
    </source>
</evidence>
<protein>
    <submittedName>
        <fullName evidence="1">Uncharacterized protein</fullName>
    </submittedName>
</protein>
<sequence length="119" mass="13134">MGLNVNAVPHRIMQAEERATPRSYGESSPGSLFVCFSTFSCLFAVQVPLKTSKVIHGTIQDPLVSLIIDRNMVHPCGLDNNTCLVTRYSAESFNSSGGLGCESNQLIYWCNEFKSDPMR</sequence>
<dbReference type="EMBL" id="JZEE01000627">
    <property type="protein sequence ID" value="KJK62230.1"/>
    <property type="molecule type" value="Genomic_DNA"/>
</dbReference>
<dbReference type="AlphaFoldDB" id="A0A0F0I3B0"/>
<gene>
    <name evidence="1" type="ORF">P875_00095603</name>
</gene>
<reference evidence="1 2" key="1">
    <citation type="submission" date="2015-02" db="EMBL/GenBank/DDBJ databases">
        <title>Draft genome sequence of Aspergillus parasiticus SU-1.</title>
        <authorList>
            <person name="Yu J."/>
            <person name="Fedorova N."/>
            <person name="Yin Y."/>
            <person name="Losada L."/>
            <person name="Zafar N."/>
            <person name="Taujale R."/>
            <person name="Ehrlich K.C."/>
            <person name="Bhatnagar D."/>
            <person name="Cleveland T.E."/>
            <person name="Bennett J.W."/>
            <person name="Nierman W.C."/>
        </authorList>
    </citation>
    <scope>NUCLEOTIDE SEQUENCE [LARGE SCALE GENOMIC DNA]</scope>
    <source>
        <strain evidence="2">ATCC 56775 / NRRL 5862 / SRRC 143 / SU-1</strain>
    </source>
</reference>
<dbReference type="Proteomes" id="UP000033540">
    <property type="component" value="Unassembled WGS sequence"/>
</dbReference>
<accession>A0A0F0I3B0</accession>
<proteinExistence type="predicted"/>